<protein>
    <recommendedName>
        <fullName evidence="4">F-box domain-containing protein</fullName>
    </recommendedName>
</protein>
<feature type="region of interest" description="Disordered" evidence="1">
    <location>
        <begin position="1"/>
        <end position="21"/>
    </location>
</feature>
<reference evidence="2 3" key="1">
    <citation type="submission" date="2015-09" db="EMBL/GenBank/DDBJ databases">
        <title>Host preference determinants of Valsa canker pathogens revealed by comparative genomics.</title>
        <authorList>
            <person name="Yin Z."/>
            <person name="Huang L."/>
        </authorList>
    </citation>
    <scope>NUCLEOTIDE SEQUENCE [LARGE SCALE GENOMIC DNA]</scope>
    <source>
        <strain evidence="2 3">03-1</strain>
    </source>
</reference>
<dbReference type="AlphaFoldDB" id="A0A423W426"/>
<dbReference type="STRING" id="356882.A0A423W426"/>
<name>A0A423W426_9PEZI</name>
<evidence type="ECO:0000313" key="2">
    <source>
        <dbReference type="EMBL" id="ROV98074.1"/>
    </source>
</evidence>
<accession>A0A423W426</accession>
<organism evidence="2 3">
    <name type="scientific">Cytospora schulzeri</name>
    <dbReference type="NCBI Taxonomy" id="448051"/>
    <lineage>
        <taxon>Eukaryota</taxon>
        <taxon>Fungi</taxon>
        <taxon>Dikarya</taxon>
        <taxon>Ascomycota</taxon>
        <taxon>Pezizomycotina</taxon>
        <taxon>Sordariomycetes</taxon>
        <taxon>Sordariomycetidae</taxon>
        <taxon>Diaporthales</taxon>
        <taxon>Cytosporaceae</taxon>
        <taxon>Cytospora</taxon>
    </lineage>
</organism>
<evidence type="ECO:0000256" key="1">
    <source>
        <dbReference type="SAM" id="MobiDB-lite"/>
    </source>
</evidence>
<comment type="caution">
    <text evidence="2">The sequence shown here is derived from an EMBL/GenBank/DDBJ whole genome shotgun (WGS) entry which is preliminary data.</text>
</comment>
<evidence type="ECO:0008006" key="4">
    <source>
        <dbReference type="Google" id="ProtNLM"/>
    </source>
</evidence>
<dbReference type="OrthoDB" id="5304511at2759"/>
<proteinExistence type="predicted"/>
<gene>
    <name evidence="2" type="ORF">VMCG_07011</name>
</gene>
<keyword evidence="3" id="KW-1185">Reference proteome</keyword>
<dbReference type="Proteomes" id="UP000283895">
    <property type="component" value="Unassembled WGS sequence"/>
</dbReference>
<dbReference type="EMBL" id="LKEA01000027">
    <property type="protein sequence ID" value="ROV98074.1"/>
    <property type="molecule type" value="Genomic_DNA"/>
</dbReference>
<evidence type="ECO:0000313" key="3">
    <source>
        <dbReference type="Proteomes" id="UP000283895"/>
    </source>
</evidence>
<sequence length="453" mass="51987">MAWSQRMAQTRERTSTPNSTEITREPFLENIPPELRFQILSSADLPTLKSLVRASPTYHTQYKTDRDFILQSCLEAELDGFHVDAYATLKSRVRNLGQRRSDENITEFLGTYRRWVSGPDPDVNIRLTSPGEVRWLSAFHLSVVLPLAGQFCEWTLANLRRAAVSSAQGISEESQAVTTGGLFMLNKSERIRVLRALYRYETYYHLFGRNKGRRIGWFRHSEITEVFFNIMEPWEAEELGCIDSFIRKRYTDIFNQVKADLHPDHPSFDGKRGRGDPEGSFELDDFWNDYMDGTISRGIKIAAHLLTIDDHDQLVAQTARFLTHRHNLDASLTRSLSTVAQFDRREDRDYTPNAKDNAEGVDALVFVGDSVPPRGPPLAWVLVWEGKYVNIYGEYVPEPLKNWGWVFWDECRLVDIGVKELIASQWEAAPELLEEVKSDYPWLDSLGGSETPS</sequence>